<evidence type="ECO:0000313" key="6">
    <source>
        <dbReference type="EMBL" id="CAB4921510.1"/>
    </source>
</evidence>
<dbReference type="EMBL" id="CAFBQL010000004">
    <property type="protein sequence ID" value="CAB5057644.1"/>
    <property type="molecule type" value="Genomic_DNA"/>
</dbReference>
<name>A0A6J7D0Y1_9ZZZZ</name>
<dbReference type="SUPFAM" id="SSF51735">
    <property type="entry name" value="NAD(P)-binding Rossmann-fold domains"/>
    <property type="match status" value="1"/>
</dbReference>
<dbReference type="EMBL" id="CAFBMV010000004">
    <property type="protein sequence ID" value="CAB4921510.1"/>
    <property type="molecule type" value="Genomic_DNA"/>
</dbReference>
<dbReference type="PANTHER" id="PTHR43639">
    <property type="entry name" value="OXIDOREDUCTASE, SHORT-CHAIN DEHYDROGENASE/REDUCTASE FAMILY (AFU_ORTHOLOGUE AFUA_5G02870)"/>
    <property type="match status" value="1"/>
</dbReference>
<organism evidence="5">
    <name type="scientific">freshwater metagenome</name>
    <dbReference type="NCBI Taxonomy" id="449393"/>
    <lineage>
        <taxon>unclassified sequences</taxon>
        <taxon>metagenomes</taxon>
        <taxon>ecological metagenomes</taxon>
    </lineage>
</organism>
<dbReference type="Gene3D" id="3.40.50.720">
    <property type="entry name" value="NAD(P)-binding Rossmann-like Domain"/>
    <property type="match status" value="1"/>
</dbReference>
<evidence type="ECO:0000313" key="4">
    <source>
        <dbReference type="EMBL" id="CAB4741533.1"/>
    </source>
</evidence>
<dbReference type="CDD" id="cd05233">
    <property type="entry name" value="SDR_c"/>
    <property type="match status" value="1"/>
</dbReference>
<dbReference type="InterPro" id="IPR002347">
    <property type="entry name" value="SDR_fam"/>
</dbReference>
<dbReference type="InterPro" id="IPR036291">
    <property type="entry name" value="NAD(P)-bd_dom_sf"/>
</dbReference>
<dbReference type="Pfam" id="PF13561">
    <property type="entry name" value="adh_short_C2"/>
    <property type="match status" value="1"/>
</dbReference>
<dbReference type="PANTHER" id="PTHR43639:SF1">
    <property type="entry name" value="SHORT-CHAIN DEHYDROGENASE_REDUCTASE FAMILY PROTEIN"/>
    <property type="match status" value="1"/>
</dbReference>
<dbReference type="InterPro" id="IPR020904">
    <property type="entry name" value="Sc_DH/Rdtase_CS"/>
</dbReference>
<reference evidence="5" key="1">
    <citation type="submission" date="2020-05" db="EMBL/GenBank/DDBJ databases">
        <authorList>
            <person name="Chiriac C."/>
            <person name="Salcher M."/>
            <person name="Ghai R."/>
            <person name="Kavagutti S V."/>
        </authorList>
    </citation>
    <scope>NUCLEOTIDE SEQUENCE</scope>
</reference>
<sequence>MGSLSGKTILLTGASKGIGCATAELLGEEGAFVIAHYGSDRQGAIEATKDIADDHKLLLQADLAHPVSARKLWQEALAWRGSIDVVVANAAIMPEAAFTDSDELWDSTWESALAVNATAPALLLREAVNYFLKNSGGTIIGISSWAAQRGSGNVKLGAYSASKAAIAALVKTIARAYGRDGIYAYLISPGVVRTGMSVTSAITQGGEDKITATLAMGEWVPPREIAEMVAFLATGKNKHLSGSTIDINGASYIR</sequence>
<dbReference type="AlphaFoldDB" id="A0A6J7D0Y1"/>
<proteinExistence type="inferred from homology"/>
<dbReference type="EMBL" id="CAFBLE010000004">
    <property type="protein sequence ID" value="CAB4863831.1"/>
    <property type="molecule type" value="Genomic_DNA"/>
</dbReference>
<evidence type="ECO:0000256" key="1">
    <source>
        <dbReference type="ARBA" id="ARBA00006484"/>
    </source>
</evidence>
<dbReference type="PROSITE" id="PS00061">
    <property type="entry name" value="ADH_SHORT"/>
    <property type="match status" value="1"/>
</dbReference>
<dbReference type="GO" id="GO:0016491">
    <property type="term" value="F:oxidoreductase activity"/>
    <property type="evidence" value="ECO:0007669"/>
    <property type="project" value="UniProtKB-KW"/>
</dbReference>
<dbReference type="PRINTS" id="PR00081">
    <property type="entry name" value="GDHRDH"/>
</dbReference>
<keyword evidence="2" id="KW-0560">Oxidoreductase</keyword>
<evidence type="ECO:0000313" key="3">
    <source>
        <dbReference type="EMBL" id="CAB4656143.1"/>
    </source>
</evidence>
<protein>
    <submittedName>
        <fullName evidence="5">Unannotated protein</fullName>
    </submittedName>
</protein>
<dbReference type="EMBL" id="CAEZWT010000002">
    <property type="protein sequence ID" value="CAB4656143.1"/>
    <property type="molecule type" value="Genomic_DNA"/>
</dbReference>
<evidence type="ECO:0000256" key="2">
    <source>
        <dbReference type="ARBA" id="ARBA00023002"/>
    </source>
</evidence>
<comment type="similarity">
    <text evidence="1">Belongs to the short-chain dehydrogenases/reductases (SDR) family.</text>
</comment>
<dbReference type="EMBL" id="CAEZZC010000002">
    <property type="protein sequence ID" value="CAB4741533.1"/>
    <property type="molecule type" value="Genomic_DNA"/>
</dbReference>
<accession>A0A6J7D0Y1</accession>
<dbReference type="PRINTS" id="PR00080">
    <property type="entry name" value="SDRFAMILY"/>
</dbReference>
<evidence type="ECO:0000313" key="5">
    <source>
        <dbReference type="EMBL" id="CAB4863831.1"/>
    </source>
</evidence>
<evidence type="ECO:0000313" key="7">
    <source>
        <dbReference type="EMBL" id="CAB5057644.1"/>
    </source>
</evidence>
<gene>
    <name evidence="3" type="ORF">UFOPK2289_00126</name>
    <name evidence="4" type="ORF">UFOPK2822_00223</name>
    <name evidence="5" type="ORF">UFOPK3346_00625</name>
    <name evidence="6" type="ORF">UFOPK3670_00694</name>
    <name evidence="7" type="ORF">UFOPK4308_00760</name>
</gene>